<dbReference type="OrthoDB" id="8562883at2"/>
<feature type="domain" description="ParB-related ThiF-related cassette protein E" evidence="2">
    <location>
        <begin position="19"/>
        <end position="113"/>
    </location>
</feature>
<dbReference type="AlphaFoldDB" id="Q21Q49"/>
<organism evidence="3 4">
    <name type="scientific">Albidiferax ferrireducens (strain ATCC BAA-621 / DSM 15236 / T118)</name>
    <name type="common">Rhodoferax ferrireducens</name>
    <dbReference type="NCBI Taxonomy" id="338969"/>
    <lineage>
        <taxon>Bacteria</taxon>
        <taxon>Pseudomonadati</taxon>
        <taxon>Pseudomonadota</taxon>
        <taxon>Betaproteobacteria</taxon>
        <taxon>Burkholderiales</taxon>
        <taxon>Comamonadaceae</taxon>
        <taxon>Rhodoferax</taxon>
    </lineage>
</organism>
<dbReference type="HOGENOM" id="CLU_1577286_0_0_4"/>
<dbReference type="Proteomes" id="UP000008332">
    <property type="component" value="Plasmid unnamed1"/>
</dbReference>
<feature type="compositionally biased region" description="Basic and acidic residues" evidence="1">
    <location>
        <begin position="94"/>
        <end position="107"/>
    </location>
</feature>
<dbReference type="eggNOG" id="ENOG5033EC8">
    <property type="taxonomic scope" value="Bacteria"/>
</dbReference>
<evidence type="ECO:0000259" key="2">
    <source>
        <dbReference type="Pfam" id="PF19556"/>
    </source>
</evidence>
<dbReference type="NCBIfam" id="TIGR03741">
    <property type="entry name" value="PRTRC_E"/>
    <property type="match status" value="1"/>
</dbReference>
<dbReference type="RefSeq" id="WP_011458643.1">
    <property type="nucleotide sequence ID" value="NC_007901.1"/>
</dbReference>
<dbReference type="InterPro" id="IPR022273">
    <property type="entry name" value="PRTRC_protein-E"/>
</dbReference>
<geneLocation type="plasmid" evidence="4">
    <name>pDSM15236</name>
</geneLocation>
<evidence type="ECO:0000313" key="3">
    <source>
        <dbReference type="EMBL" id="ABD72096.1"/>
    </source>
</evidence>
<dbReference type="Pfam" id="PF19556">
    <property type="entry name" value="PRTRC_E"/>
    <property type="match status" value="1"/>
</dbReference>
<protein>
    <recommendedName>
        <fullName evidence="2">ParB-related ThiF-related cassette protein E domain-containing protein</fullName>
    </recommendedName>
</protein>
<accession>Q21Q49</accession>
<keyword evidence="4" id="KW-1185">Reference proteome</keyword>
<proteinExistence type="predicted"/>
<dbReference type="KEGG" id="rfr:Rfer_4410"/>
<reference evidence="4" key="1">
    <citation type="submission" date="2006-02" db="EMBL/GenBank/DDBJ databases">
        <title>Complete sequence of plasmid 1 of Rhodoferax ferrireducens DSM 15236.</title>
        <authorList>
            <person name="Copeland A."/>
            <person name="Lucas S."/>
            <person name="Lapidus A."/>
            <person name="Barry K."/>
            <person name="Detter J.C."/>
            <person name="Glavina del Rio T."/>
            <person name="Hammon N."/>
            <person name="Israni S."/>
            <person name="Pitluck S."/>
            <person name="Brettin T."/>
            <person name="Bruce D."/>
            <person name="Han C."/>
            <person name="Tapia R."/>
            <person name="Gilna P."/>
            <person name="Kiss H."/>
            <person name="Schmutz J."/>
            <person name="Larimer F."/>
            <person name="Land M."/>
            <person name="Kyrpides N."/>
            <person name="Ivanova N."/>
            <person name="Richardson P."/>
        </authorList>
    </citation>
    <scope>NUCLEOTIDE SEQUENCE [LARGE SCALE GENOMIC DNA]</scope>
    <source>
        <strain evidence="4">ATCC BAA-621 / DSM 15236 / T118</strain>
        <plasmid evidence="4">Plasmid pDSM15236</plasmid>
    </source>
</reference>
<gene>
    <name evidence="3" type="ordered locus">Rfer_4410</name>
</gene>
<keyword evidence="3" id="KW-0614">Plasmid</keyword>
<dbReference type="EMBL" id="CP000268">
    <property type="protein sequence ID" value="ABD72096.1"/>
    <property type="molecule type" value="Genomic_DNA"/>
</dbReference>
<evidence type="ECO:0000256" key="1">
    <source>
        <dbReference type="SAM" id="MobiDB-lite"/>
    </source>
</evidence>
<feature type="region of interest" description="Disordered" evidence="1">
    <location>
        <begin position="93"/>
        <end position="169"/>
    </location>
</feature>
<name>Q21Q49_ALBFT</name>
<sequence>MFFKTIHRELSSRLASVGMAMTFPGENKVCLIITPTLKAEIAEKAPHLSAPFVLTGTPDDLDAGFVDQFKAYSEVHTSLQQQVTDQIKALQEQSEAKAAKAKEDSAKKMANSRPVKPASPAAGELGRLLSGDDDPDDTGSDESNAGATPTPVLPLSVTSNAPMGADELF</sequence>
<feature type="compositionally biased region" description="Acidic residues" evidence="1">
    <location>
        <begin position="131"/>
        <end position="140"/>
    </location>
</feature>
<evidence type="ECO:0000313" key="4">
    <source>
        <dbReference type="Proteomes" id="UP000008332"/>
    </source>
</evidence>